<feature type="transmembrane region" description="Helical" evidence="1">
    <location>
        <begin position="197"/>
        <end position="216"/>
    </location>
</feature>
<evidence type="ECO:0000256" key="1">
    <source>
        <dbReference type="SAM" id="Phobius"/>
    </source>
</evidence>
<proteinExistence type="predicted"/>
<feature type="transmembrane region" description="Helical" evidence="1">
    <location>
        <begin position="53"/>
        <end position="74"/>
    </location>
</feature>
<evidence type="ECO:0000313" key="3">
    <source>
        <dbReference type="Proteomes" id="UP000054937"/>
    </source>
</evidence>
<evidence type="ECO:0000313" key="2">
    <source>
        <dbReference type="EMBL" id="KRX00268.1"/>
    </source>
</evidence>
<organism evidence="2 3">
    <name type="scientific">Pseudocohnilembus persalinus</name>
    <name type="common">Ciliate</name>
    <dbReference type="NCBI Taxonomy" id="266149"/>
    <lineage>
        <taxon>Eukaryota</taxon>
        <taxon>Sar</taxon>
        <taxon>Alveolata</taxon>
        <taxon>Ciliophora</taxon>
        <taxon>Intramacronucleata</taxon>
        <taxon>Oligohymenophorea</taxon>
        <taxon>Scuticociliatia</taxon>
        <taxon>Philasterida</taxon>
        <taxon>Pseudocohnilembidae</taxon>
        <taxon>Pseudocohnilembus</taxon>
    </lineage>
</organism>
<reference evidence="2 3" key="1">
    <citation type="journal article" date="2015" name="Sci. Rep.">
        <title>Genome of the facultative scuticociliatosis pathogen Pseudocohnilembus persalinus provides insight into its virulence through horizontal gene transfer.</title>
        <authorList>
            <person name="Xiong J."/>
            <person name="Wang G."/>
            <person name="Cheng J."/>
            <person name="Tian M."/>
            <person name="Pan X."/>
            <person name="Warren A."/>
            <person name="Jiang C."/>
            <person name="Yuan D."/>
            <person name="Miao W."/>
        </authorList>
    </citation>
    <scope>NUCLEOTIDE SEQUENCE [LARGE SCALE GENOMIC DNA]</scope>
    <source>
        <strain evidence="2">36N120E</strain>
    </source>
</reference>
<dbReference type="AlphaFoldDB" id="A0A0V0QDI3"/>
<comment type="caution">
    <text evidence="2">The sequence shown here is derived from an EMBL/GenBank/DDBJ whole genome shotgun (WGS) entry which is preliminary data.</text>
</comment>
<feature type="transmembrane region" description="Helical" evidence="1">
    <location>
        <begin position="12"/>
        <end position="33"/>
    </location>
</feature>
<keyword evidence="1" id="KW-0812">Transmembrane</keyword>
<keyword evidence="1" id="KW-0472">Membrane</keyword>
<keyword evidence="1" id="KW-1133">Transmembrane helix</keyword>
<name>A0A0V0QDI3_PSEPJ</name>
<dbReference type="EMBL" id="LDAU01000194">
    <property type="protein sequence ID" value="KRX00268.1"/>
    <property type="molecule type" value="Genomic_DNA"/>
</dbReference>
<feature type="transmembrane region" description="Helical" evidence="1">
    <location>
        <begin position="144"/>
        <end position="165"/>
    </location>
</feature>
<dbReference type="InParanoid" id="A0A0V0QDI3"/>
<accession>A0A0V0QDI3</accession>
<sequence>MGYSVTKTDQQVSQILIFICCTISLFATTIVLYKMIYQRNIKRVSYSQKIIAIICLLDAIWSMNIIWSQIFVWLNQQQQSEFYKRGIFTNSYTDYVIYQDDKIDQQKYLKNCYLTFLKTKESGIDTLICPNQGIQKYSCIIGTILRWLLVIIPTPLLIIYIKIVYQKINDKLKQSVGSINKTFIGESDKKQLQKFMYIYPGILFVSWFLIYILRLFETLNLSVGGELSLYIIFTIGYMMVSLMGLANSLHFTINSQNQNKRQLSQISWFKDDEGKIDISSFITEQLESTITCHNQE</sequence>
<dbReference type="Proteomes" id="UP000054937">
    <property type="component" value="Unassembled WGS sequence"/>
</dbReference>
<keyword evidence="3" id="KW-1185">Reference proteome</keyword>
<protein>
    <submittedName>
        <fullName evidence="2">Uncharacterized protein</fullName>
    </submittedName>
</protein>
<gene>
    <name evidence="2" type="ORF">PPERSA_10767</name>
</gene>
<feature type="transmembrane region" description="Helical" evidence="1">
    <location>
        <begin position="228"/>
        <end position="253"/>
    </location>
</feature>